<sequence length="424" mass="47920">MCCTRPPHVSVATIYPYKRLVLEWICALSTLLNSDTDELIGRVLESLHTSGVQMASDENLIDLDYAGNTDLTWEDEDKAEPRNLANWNLPGAIQNLALAVLIHMNVISSILDWFFKSLCLAAFVYLYSRLKQMKLGDGMTLVCVDLLQHTVKYLEVLNQIWTVGALTITQLMYNMNSIYTNKLMPHRPSRGRLNCYIQQGGYVSNICASSGAEILRHLEINIQASTHRCNLTALSLSTCFRLCTSGDSEAAAGRICSHWHRPIRPTGRSLFDWIPIDSLLTEVILALFVEQSHKVVNDDDNNDYLSSTLVQSAQKTEATEFSRKVYLTQSDVTRSAYGKLPFFHCYQSWLKWLEREFTDRKVRGSNPTSATRLPLSRLGQPDSIPALVLPSGGMAVRHRKGATAERFIYLFIYQSLTKLIRQSE</sequence>
<evidence type="ECO:0000313" key="2">
    <source>
        <dbReference type="Proteomes" id="UP000054324"/>
    </source>
</evidence>
<reference evidence="1 2" key="1">
    <citation type="submission" date="2013-11" db="EMBL/GenBank/DDBJ databases">
        <title>Opisthorchis viverrini - life in the bile duct.</title>
        <authorList>
            <person name="Young N.D."/>
            <person name="Nagarajan N."/>
            <person name="Lin S.J."/>
            <person name="Korhonen P.K."/>
            <person name="Jex A.R."/>
            <person name="Hall R.S."/>
            <person name="Safavi-Hemami H."/>
            <person name="Kaewkong W."/>
            <person name="Bertrand D."/>
            <person name="Gao S."/>
            <person name="Seet Q."/>
            <person name="Wongkham S."/>
            <person name="Teh B.T."/>
            <person name="Wongkham C."/>
            <person name="Intapan P.M."/>
            <person name="Maleewong W."/>
            <person name="Yang X."/>
            <person name="Hu M."/>
            <person name="Wang Z."/>
            <person name="Hofmann A."/>
            <person name="Sternberg P.W."/>
            <person name="Tan P."/>
            <person name="Wang J."/>
            <person name="Gasser R.B."/>
        </authorList>
    </citation>
    <scope>NUCLEOTIDE SEQUENCE [LARGE SCALE GENOMIC DNA]</scope>
</reference>
<evidence type="ECO:0000313" key="1">
    <source>
        <dbReference type="EMBL" id="KER21946.1"/>
    </source>
</evidence>
<dbReference type="STRING" id="6198.A0A074Z4C6"/>
<dbReference type="RefSeq" id="XP_009174305.1">
    <property type="nucleotide sequence ID" value="XM_009176041.1"/>
</dbReference>
<dbReference type="EMBL" id="KL596929">
    <property type="protein sequence ID" value="KER21946.1"/>
    <property type="molecule type" value="Genomic_DNA"/>
</dbReference>
<dbReference type="GeneID" id="20324014"/>
<organism evidence="1 2">
    <name type="scientific">Opisthorchis viverrini</name>
    <name type="common">Southeast Asian liver fluke</name>
    <dbReference type="NCBI Taxonomy" id="6198"/>
    <lineage>
        <taxon>Eukaryota</taxon>
        <taxon>Metazoa</taxon>
        <taxon>Spiralia</taxon>
        <taxon>Lophotrochozoa</taxon>
        <taxon>Platyhelminthes</taxon>
        <taxon>Trematoda</taxon>
        <taxon>Digenea</taxon>
        <taxon>Opisthorchiida</taxon>
        <taxon>Opisthorchiata</taxon>
        <taxon>Opisthorchiidae</taxon>
        <taxon>Opisthorchis</taxon>
    </lineage>
</organism>
<gene>
    <name evidence="1" type="ORF">T265_09846</name>
</gene>
<proteinExistence type="predicted"/>
<dbReference type="AlphaFoldDB" id="A0A074Z4C6"/>
<dbReference type="KEGG" id="ovi:T265_09846"/>
<dbReference type="CTD" id="20324014"/>
<dbReference type="OrthoDB" id="6266369at2759"/>
<protein>
    <submittedName>
        <fullName evidence="1">Uncharacterized protein</fullName>
    </submittedName>
</protein>
<accession>A0A074Z4C6</accession>
<name>A0A074Z4C6_OPIVI</name>
<keyword evidence="2" id="KW-1185">Reference proteome</keyword>
<dbReference type="Proteomes" id="UP000054324">
    <property type="component" value="Unassembled WGS sequence"/>
</dbReference>